<proteinExistence type="predicted"/>
<dbReference type="Proteomes" id="UP000703269">
    <property type="component" value="Unassembled WGS sequence"/>
</dbReference>
<gene>
    <name evidence="8" type="ORF">PsYK624_058940</name>
</gene>
<feature type="compositionally biased region" description="Basic and acidic residues" evidence="6">
    <location>
        <begin position="365"/>
        <end position="375"/>
    </location>
</feature>
<feature type="compositionally biased region" description="Pro residues" evidence="6">
    <location>
        <begin position="324"/>
        <end position="334"/>
    </location>
</feature>
<reference evidence="8 9" key="1">
    <citation type="submission" date="2021-08" db="EMBL/GenBank/DDBJ databases">
        <title>Draft Genome Sequence of Phanerochaete sordida strain YK-624.</title>
        <authorList>
            <person name="Mori T."/>
            <person name="Dohra H."/>
            <person name="Suzuki T."/>
            <person name="Kawagishi H."/>
            <person name="Hirai H."/>
        </authorList>
    </citation>
    <scope>NUCLEOTIDE SEQUENCE [LARGE SCALE GENOMIC DNA]</scope>
    <source>
        <strain evidence="8 9">YK-624</strain>
    </source>
</reference>
<evidence type="ECO:0000256" key="1">
    <source>
        <dbReference type="ARBA" id="ARBA00022723"/>
    </source>
</evidence>
<comment type="caution">
    <text evidence="8">The sequence shown here is derived from an EMBL/GenBank/DDBJ whole genome shotgun (WGS) entry which is preliminary data.</text>
</comment>
<dbReference type="PANTHER" id="PTHR23057:SF0">
    <property type="entry name" value="JUXTAPOSED WITH ANOTHER ZINC FINGER PROTEIN 1"/>
    <property type="match status" value="1"/>
</dbReference>
<keyword evidence="9" id="KW-1185">Reference proteome</keyword>
<dbReference type="InterPro" id="IPR013087">
    <property type="entry name" value="Znf_C2H2_type"/>
</dbReference>
<feature type="region of interest" description="Disordered" evidence="6">
    <location>
        <begin position="399"/>
        <end position="421"/>
    </location>
</feature>
<organism evidence="8 9">
    <name type="scientific">Phanerochaete sordida</name>
    <dbReference type="NCBI Taxonomy" id="48140"/>
    <lineage>
        <taxon>Eukaryota</taxon>
        <taxon>Fungi</taxon>
        <taxon>Dikarya</taxon>
        <taxon>Basidiomycota</taxon>
        <taxon>Agaricomycotina</taxon>
        <taxon>Agaricomycetes</taxon>
        <taxon>Polyporales</taxon>
        <taxon>Phanerochaetaceae</taxon>
        <taxon>Phanerochaete</taxon>
    </lineage>
</organism>
<evidence type="ECO:0000313" key="9">
    <source>
        <dbReference type="Proteomes" id="UP000703269"/>
    </source>
</evidence>
<protein>
    <recommendedName>
        <fullName evidence="7">C2H2-type domain-containing protein</fullName>
    </recommendedName>
</protein>
<sequence length="421" mass="44655">MSVPTPSSSIAPPPPRGSTPPLDAPSPASDVVSNDSRPSTPLSIQLDDYGPILEREMELCTDFSCCGLTLPDMHALLDHFEEMHVVIIDADGRPVYPAPPSPTPAPSTTLQPPSLSMNSPYARYLPHLAGYSTSRRAPVASIVIDYPKPYPPATPGEYQPSVSPFADIPEPGLGLELGFPDIADPYDPFGFETQGTLPLTIEVDPPSPASPASPALSTAPSLFDTFSVSTASSPVTSAFSSPSPKLGEAASLPSPLFAPQPSAPACLPPALLETPQRPADASVSPSHSPSPEPYSILPSISRRKPYYRAELPPLSPAPATFRPYYPPPPPPQPSASPVSSTTSHAARVKAKLLGQPEQSIKISGRRKDRDREKQYKCPNAGCTKRYLNPNGLKYHIEKGTCTDQGPRPYVRKNAAPAPVAA</sequence>
<dbReference type="InterPro" id="IPR051580">
    <property type="entry name" value="ZnF-Chromatin_assoc"/>
</dbReference>
<feature type="region of interest" description="Disordered" evidence="6">
    <location>
        <begin position="1"/>
        <end position="45"/>
    </location>
</feature>
<accession>A0A9P3LBS6</accession>
<keyword evidence="2" id="KW-0677">Repeat</keyword>
<keyword evidence="3 5" id="KW-0863">Zinc-finger</keyword>
<dbReference type="AlphaFoldDB" id="A0A9P3LBS6"/>
<feature type="region of interest" description="Disordered" evidence="6">
    <location>
        <begin position="318"/>
        <end position="381"/>
    </location>
</feature>
<dbReference type="PANTHER" id="PTHR23057">
    <property type="entry name" value="JUXTAPOSED WITH ANOTHER ZINC FINGER PROTEIN 1"/>
    <property type="match status" value="1"/>
</dbReference>
<dbReference type="EMBL" id="BPQB01000014">
    <property type="protein sequence ID" value="GJE89786.1"/>
    <property type="molecule type" value="Genomic_DNA"/>
</dbReference>
<evidence type="ECO:0000256" key="5">
    <source>
        <dbReference type="PROSITE-ProRule" id="PRU00042"/>
    </source>
</evidence>
<evidence type="ECO:0000256" key="3">
    <source>
        <dbReference type="ARBA" id="ARBA00022771"/>
    </source>
</evidence>
<keyword evidence="1" id="KW-0479">Metal-binding</keyword>
<dbReference type="GO" id="GO:0005634">
    <property type="term" value="C:nucleus"/>
    <property type="evidence" value="ECO:0007669"/>
    <property type="project" value="TreeGrafter"/>
</dbReference>
<feature type="region of interest" description="Disordered" evidence="6">
    <location>
        <begin position="237"/>
        <end position="298"/>
    </location>
</feature>
<evidence type="ECO:0000256" key="2">
    <source>
        <dbReference type="ARBA" id="ARBA00022737"/>
    </source>
</evidence>
<feature type="compositionally biased region" description="Low complexity" evidence="6">
    <location>
        <begin position="282"/>
        <end position="295"/>
    </location>
</feature>
<evidence type="ECO:0000259" key="7">
    <source>
        <dbReference type="PROSITE" id="PS50157"/>
    </source>
</evidence>
<feature type="compositionally biased region" description="Low complexity" evidence="6">
    <location>
        <begin position="263"/>
        <end position="275"/>
    </location>
</feature>
<feature type="compositionally biased region" description="Low complexity" evidence="6">
    <location>
        <begin position="1"/>
        <end position="10"/>
    </location>
</feature>
<name>A0A9P3LBS6_9APHY</name>
<evidence type="ECO:0000256" key="4">
    <source>
        <dbReference type="ARBA" id="ARBA00022833"/>
    </source>
</evidence>
<dbReference type="GO" id="GO:0008270">
    <property type="term" value="F:zinc ion binding"/>
    <property type="evidence" value="ECO:0007669"/>
    <property type="project" value="UniProtKB-KW"/>
</dbReference>
<dbReference type="OrthoDB" id="3269380at2759"/>
<dbReference type="PROSITE" id="PS50157">
    <property type="entry name" value="ZINC_FINGER_C2H2_2"/>
    <property type="match status" value="1"/>
</dbReference>
<keyword evidence="4" id="KW-0862">Zinc</keyword>
<evidence type="ECO:0000256" key="6">
    <source>
        <dbReference type="SAM" id="MobiDB-lite"/>
    </source>
</evidence>
<feature type="compositionally biased region" description="Polar residues" evidence="6">
    <location>
        <begin position="31"/>
        <end position="43"/>
    </location>
</feature>
<evidence type="ECO:0000313" key="8">
    <source>
        <dbReference type="EMBL" id="GJE89786.1"/>
    </source>
</evidence>
<feature type="compositionally biased region" description="Pro residues" evidence="6">
    <location>
        <begin position="11"/>
        <end position="24"/>
    </location>
</feature>
<feature type="compositionally biased region" description="Low complexity" evidence="6">
    <location>
        <begin position="335"/>
        <end position="345"/>
    </location>
</feature>
<feature type="domain" description="C2H2-type" evidence="7">
    <location>
        <begin position="375"/>
        <end position="408"/>
    </location>
</feature>